<evidence type="ECO:0000256" key="1">
    <source>
        <dbReference type="ARBA" id="ARBA00004479"/>
    </source>
</evidence>
<proteinExistence type="predicted"/>
<dbReference type="GO" id="GO:0004672">
    <property type="term" value="F:protein kinase activity"/>
    <property type="evidence" value="ECO:0007669"/>
    <property type="project" value="InterPro"/>
</dbReference>
<comment type="subcellular location">
    <subcellularLocation>
        <location evidence="1">Membrane</location>
        <topology evidence="1">Single-pass type I membrane protein</topology>
    </subcellularLocation>
</comment>
<dbReference type="Proteomes" id="UP000249390">
    <property type="component" value="Unassembled WGS sequence"/>
</dbReference>
<evidence type="ECO:0000256" key="3">
    <source>
        <dbReference type="ARBA" id="ARBA00022692"/>
    </source>
</evidence>
<evidence type="ECO:0000256" key="10">
    <source>
        <dbReference type="SAM" id="Phobius"/>
    </source>
</evidence>
<evidence type="ECO:0000256" key="2">
    <source>
        <dbReference type="ARBA" id="ARBA00022614"/>
    </source>
</evidence>
<keyword evidence="6 10" id="KW-1133">Transmembrane helix</keyword>
<dbReference type="SUPFAM" id="SSF52058">
    <property type="entry name" value="L domain-like"/>
    <property type="match status" value="1"/>
</dbReference>
<dbReference type="GO" id="GO:0005524">
    <property type="term" value="F:ATP binding"/>
    <property type="evidence" value="ECO:0007669"/>
    <property type="project" value="InterPro"/>
</dbReference>
<dbReference type="GO" id="GO:0016020">
    <property type="term" value="C:membrane"/>
    <property type="evidence" value="ECO:0007669"/>
    <property type="project" value="UniProtKB-SubCell"/>
</dbReference>
<protein>
    <recommendedName>
        <fullName evidence="11">Protein kinase domain-containing protein</fullName>
    </recommendedName>
</protein>
<dbReference type="PANTHER" id="PTHR48006:SF82">
    <property type="entry name" value="CONCANAVALIN A-LIKE LECTIN_GLUCANASE DOMAIN-CONTAINING PROTEIN-RELATED"/>
    <property type="match status" value="1"/>
</dbReference>
<sequence length="795" mass="88017">MEEMVQMKKKKKKKKKNPLQLRFFFFFLMVHHSEQILPPAQYMAVQKIKQQMSLPEELSSWSDSSDFCNTNPIPILTLVCYEDNITQLHLNGNFTFFAKSPRDISSSALFSNLDALPNLKVLTLVSLGLRGPLPSSIGLLSSLEIMNLSSNFFSGSLPMEMASLKGLQTLVLDNNMFTGQIPDWLASLPSLTVLSLKNNSFSGFLPRSLSGLKPLRTLVLSANNLSGNLPNFRNLTNLQILDLEGNGFGPNFPILPIKLVSLVLKNNRFGLGIPDEVKSCYMLTKIDVSSNEFVGPFPPFLLSMPSIEYLDISGNKLTGKLSKNMSCGSSQLSYVALSSNRLTGELPDCLGHGRKTVLCSGNCLSNVKQWQHRYAFCHNEAFAVRIVPTKHKEKKGYAAIVGGVVGGIGLLALAIFVKMRFPEKKANKKPHVRQIMETVSAADTLKLLNDARYISETRKLGPLGIPPYRAFTMDELREATDNFGAPNVIGEGHCQVYKGMLTDGTTVAIRALRVRKKKHCIQHYTHQLELLSKIRHCHLVSAIGHCLECDHDDSSISGIFLVFEFVPNGTLREVLSDGNIGQKKFSWSQRMTAALGIARGIQFLHTGIVGGIFSNQLKITDILLDHNINVKISKYNLPLLAENKCEDSLGASSRGGKENGIAERLESEDDNDVYCFGVILLELIMGRKITTPNDIEVCKDLLYVSLAADELARRNIIDPSVSKECSDHSLKTMIELCTRCVSKDMSSRPSVEDLIWNVQFASQVQESWGPDSQSTQSSPRGSHVVRAQNVCDSLE</sequence>
<dbReference type="FunFam" id="1.10.510.10:FF:000431">
    <property type="entry name" value="Putative inactive leucine-rich repeat receptor-like protein kinase"/>
    <property type="match status" value="1"/>
</dbReference>
<dbReference type="Gene3D" id="1.10.510.10">
    <property type="entry name" value="Transferase(Phosphotransferase) domain 1"/>
    <property type="match status" value="1"/>
</dbReference>
<dbReference type="AlphaFoldDB" id="A0A328DX37"/>
<dbReference type="Gene3D" id="3.30.200.20">
    <property type="entry name" value="Phosphorylase Kinase, domain 1"/>
    <property type="match status" value="1"/>
</dbReference>
<evidence type="ECO:0000256" key="6">
    <source>
        <dbReference type="ARBA" id="ARBA00022989"/>
    </source>
</evidence>
<dbReference type="EMBL" id="NQVE01000097">
    <property type="protein sequence ID" value="RAL49028.1"/>
    <property type="molecule type" value="Genomic_DNA"/>
</dbReference>
<feature type="transmembrane region" description="Helical" evidence="10">
    <location>
        <begin position="396"/>
        <end position="417"/>
    </location>
</feature>
<evidence type="ECO:0000256" key="9">
    <source>
        <dbReference type="ARBA" id="ARBA00023180"/>
    </source>
</evidence>
<keyword evidence="9" id="KW-0325">Glycoprotein</keyword>
<dbReference type="Pfam" id="PF07714">
    <property type="entry name" value="PK_Tyr_Ser-Thr"/>
    <property type="match status" value="1"/>
</dbReference>
<reference evidence="12 13" key="1">
    <citation type="submission" date="2018-06" db="EMBL/GenBank/DDBJ databases">
        <title>The Genome of Cuscuta australis (Dodder) Provides Insight into the Evolution of Plant Parasitism.</title>
        <authorList>
            <person name="Liu H."/>
        </authorList>
    </citation>
    <scope>NUCLEOTIDE SEQUENCE [LARGE SCALE GENOMIC DNA]</scope>
    <source>
        <strain evidence="13">cv. Yunnan</strain>
        <tissue evidence="12">Vines</tissue>
    </source>
</reference>
<dbReference type="SUPFAM" id="SSF56112">
    <property type="entry name" value="Protein kinase-like (PK-like)"/>
    <property type="match status" value="1"/>
</dbReference>
<keyword evidence="7 10" id="KW-0472">Membrane</keyword>
<evidence type="ECO:0000256" key="5">
    <source>
        <dbReference type="ARBA" id="ARBA00022737"/>
    </source>
</evidence>
<keyword evidence="4" id="KW-0732">Signal</keyword>
<comment type="caution">
    <text evidence="12">The sequence shown here is derived from an EMBL/GenBank/DDBJ whole genome shotgun (WGS) entry which is preliminary data.</text>
</comment>
<dbReference type="InterPro" id="IPR001245">
    <property type="entry name" value="Ser-Thr/Tyr_kinase_cat_dom"/>
</dbReference>
<evidence type="ECO:0000313" key="12">
    <source>
        <dbReference type="EMBL" id="RAL49028.1"/>
    </source>
</evidence>
<keyword evidence="2" id="KW-0433">Leucine-rich repeat</keyword>
<keyword evidence="5" id="KW-0677">Repeat</keyword>
<accession>A0A328DX37</accession>
<keyword evidence="8" id="KW-0675">Receptor</keyword>
<evidence type="ECO:0000313" key="13">
    <source>
        <dbReference type="Proteomes" id="UP000249390"/>
    </source>
</evidence>
<dbReference type="Pfam" id="PF13855">
    <property type="entry name" value="LRR_8"/>
    <property type="match status" value="1"/>
</dbReference>
<evidence type="ECO:0000256" key="4">
    <source>
        <dbReference type="ARBA" id="ARBA00022729"/>
    </source>
</evidence>
<evidence type="ECO:0000256" key="8">
    <source>
        <dbReference type="ARBA" id="ARBA00023170"/>
    </source>
</evidence>
<dbReference type="InterPro" id="IPR001611">
    <property type="entry name" value="Leu-rich_rpt"/>
</dbReference>
<dbReference type="InterPro" id="IPR011009">
    <property type="entry name" value="Kinase-like_dom_sf"/>
</dbReference>
<name>A0A328DX37_9ASTE</name>
<evidence type="ECO:0000256" key="7">
    <source>
        <dbReference type="ARBA" id="ARBA00023136"/>
    </source>
</evidence>
<organism evidence="12 13">
    <name type="scientific">Cuscuta australis</name>
    <dbReference type="NCBI Taxonomy" id="267555"/>
    <lineage>
        <taxon>Eukaryota</taxon>
        <taxon>Viridiplantae</taxon>
        <taxon>Streptophyta</taxon>
        <taxon>Embryophyta</taxon>
        <taxon>Tracheophyta</taxon>
        <taxon>Spermatophyta</taxon>
        <taxon>Magnoliopsida</taxon>
        <taxon>eudicotyledons</taxon>
        <taxon>Gunneridae</taxon>
        <taxon>Pentapetalae</taxon>
        <taxon>asterids</taxon>
        <taxon>lamiids</taxon>
        <taxon>Solanales</taxon>
        <taxon>Convolvulaceae</taxon>
        <taxon>Cuscuteae</taxon>
        <taxon>Cuscuta</taxon>
        <taxon>Cuscuta subgen. Grammica</taxon>
        <taxon>Cuscuta sect. Cleistogrammica</taxon>
    </lineage>
</organism>
<dbReference type="PROSITE" id="PS50011">
    <property type="entry name" value="PROTEIN_KINASE_DOM"/>
    <property type="match status" value="1"/>
</dbReference>
<keyword evidence="13" id="KW-1185">Reference proteome</keyword>
<dbReference type="FunFam" id="3.80.10.10:FF:000383">
    <property type="entry name" value="Leucine-rich repeat receptor protein kinase EMS1"/>
    <property type="match status" value="1"/>
</dbReference>
<dbReference type="PANTHER" id="PTHR48006">
    <property type="entry name" value="LEUCINE-RICH REPEAT-CONTAINING PROTEIN DDB_G0281931-RELATED"/>
    <property type="match status" value="1"/>
</dbReference>
<gene>
    <name evidence="12" type="ORF">DM860_001348</name>
</gene>
<evidence type="ECO:0000259" key="11">
    <source>
        <dbReference type="PROSITE" id="PS50011"/>
    </source>
</evidence>
<keyword evidence="3 10" id="KW-0812">Transmembrane</keyword>
<dbReference type="Gene3D" id="3.80.10.10">
    <property type="entry name" value="Ribonuclease Inhibitor"/>
    <property type="match status" value="2"/>
</dbReference>
<dbReference type="Pfam" id="PF00560">
    <property type="entry name" value="LRR_1"/>
    <property type="match status" value="2"/>
</dbReference>
<dbReference type="InterPro" id="IPR000719">
    <property type="entry name" value="Prot_kinase_dom"/>
</dbReference>
<feature type="domain" description="Protein kinase" evidence="11">
    <location>
        <begin position="483"/>
        <end position="760"/>
    </location>
</feature>
<dbReference type="InterPro" id="IPR051824">
    <property type="entry name" value="LRR_Rcpt-Like_S/T_Kinase"/>
</dbReference>
<dbReference type="InterPro" id="IPR032675">
    <property type="entry name" value="LRR_dom_sf"/>
</dbReference>